<protein>
    <submittedName>
        <fullName evidence="9">MFS transporter</fullName>
    </submittedName>
</protein>
<name>A0ABN2YNL1_9ACTN</name>
<comment type="subcellular location">
    <subcellularLocation>
        <location evidence="1">Cell membrane</location>
        <topology evidence="1">Multi-pass membrane protein</topology>
    </subcellularLocation>
</comment>
<dbReference type="SUPFAM" id="SSF103473">
    <property type="entry name" value="MFS general substrate transporter"/>
    <property type="match status" value="1"/>
</dbReference>
<accession>A0ABN2YNL1</accession>
<evidence type="ECO:0000256" key="3">
    <source>
        <dbReference type="ARBA" id="ARBA00022475"/>
    </source>
</evidence>
<feature type="transmembrane region" description="Helical" evidence="7">
    <location>
        <begin position="318"/>
        <end position="338"/>
    </location>
</feature>
<organism evidence="9 10">
    <name type="scientific">Nocardioides bigeumensis</name>
    <dbReference type="NCBI Taxonomy" id="433657"/>
    <lineage>
        <taxon>Bacteria</taxon>
        <taxon>Bacillati</taxon>
        <taxon>Actinomycetota</taxon>
        <taxon>Actinomycetes</taxon>
        <taxon>Propionibacteriales</taxon>
        <taxon>Nocardioidaceae</taxon>
        <taxon>Nocardioides</taxon>
    </lineage>
</organism>
<dbReference type="InterPro" id="IPR005829">
    <property type="entry name" value="Sugar_transporter_CS"/>
</dbReference>
<feature type="transmembrane region" description="Helical" evidence="7">
    <location>
        <begin position="82"/>
        <end position="102"/>
    </location>
</feature>
<keyword evidence="3" id="KW-1003">Cell membrane</keyword>
<feature type="transmembrane region" description="Helical" evidence="7">
    <location>
        <begin position="114"/>
        <end position="132"/>
    </location>
</feature>
<keyword evidence="10" id="KW-1185">Reference proteome</keyword>
<evidence type="ECO:0000256" key="1">
    <source>
        <dbReference type="ARBA" id="ARBA00004651"/>
    </source>
</evidence>
<evidence type="ECO:0000256" key="7">
    <source>
        <dbReference type="SAM" id="Phobius"/>
    </source>
</evidence>
<evidence type="ECO:0000313" key="9">
    <source>
        <dbReference type="EMBL" id="GAA2129925.1"/>
    </source>
</evidence>
<keyword evidence="5 7" id="KW-1133">Transmembrane helix</keyword>
<feature type="transmembrane region" description="Helical" evidence="7">
    <location>
        <begin position="179"/>
        <end position="208"/>
    </location>
</feature>
<evidence type="ECO:0000259" key="8">
    <source>
        <dbReference type="PROSITE" id="PS50850"/>
    </source>
</evidence>
<comment type="caution">
    <text evidence="9">The sequence shown here is derived from an EMBL/GenBank/DDBJ whole genome shotgun (WGS) entry which is preliminary data.</text>
</comment>
<feature type="transmembrane region" description="Helical" evidence="7">
    <location>
        <begin position="284"/>
        <end position="306"/>
    </location>
</feature>
<dbReference type="InterPro" id="IPR005828">
    <property type="entry name" value="MFS_sugar_transport-like"/>
</dbReference>
<evidence type="ECO:0000256" key="6">
    <source>
        <dbReference type="ARBA" id="ARBA00023136"/>
    </source>
</evidence>
<dbReference type="PROSITE" id="PS00217">
    <property type="entry name" value="SUGAR_TRANSPORT_2"/>
    <property type="match status" value="1"/>
</dbReference>
<feature type="domain" description="Major facilitator superfamily (MFS) profile" evidence="8">
    <location>
        <begin position="41"/>
        <end position="467"/>
    </location>
</feature>
<dbReference type="PANTHER" id="PTHR43045:SF4">
    <property type="entry name" value="TRANSPORTER YDFJ-RELATED"/>
    <property type="match status" value="1"/>
</dbReference>
<keyword evidence="2" id="KW-0813">Transport</keyword>
<reference evidence="9 10" key="1">
    <citation type="journal article" date="2019" name="Int. J. Syst. Evol. Microbiol.">
        <title>The Global Catalogue of Microorganisms (GCM) 10K type strain sequencing project: providing services to taxonomists for standard genome sequencing and annotation.</title>
        <authorList>
            <consortium name="The Broad Institute Genomics Platform"/>
            <consortium name="The Broad Institute Genome Sequencing Center for Infectious Disease"/>
            <person name="Wu L."/>
            <person name="Ma J."/>
        </authorList>
    </citation>
    <scope>NUCLEOTIDE SEQUENCE [LARGE SCALE GENOMIC DNA]</scope>
    <source>
        <strain evidence="9 10">JCM 16021</strain>
    </source>
</reference>
<dbReference type="PROSITE" id="PS50850">
    <property type="entry name" value="MFS"/>
    <property type="match status" value="1"/>
</dbReference>
<feature type="transmembrane region" description="Helical" evidence="7">
    <location>
        <begin position="409"/>
        <end position="431"/>
    </location>
</feature>
<dbReference type="Pfam" id="PF00083">
    <property type="entry name" value="Sugar_tr"/>
    <property type="match status" value="1"/>
</dbReference>
<gene>
    <name evidence="9" type="ORF">GCM10009843_32020</name>
</gene>
<feature type="transmembrane region" description="Helical" evidence="7">
    <location>
        <begin position="350"/>
        <end position="369"/>
    </location>
</feature>
<evidence type="ECO:0000256" key="4">
    <source>
        <dbReference type="ARBA" id="ARBA00022692"/>
    </source>
</evidence>
<dbReference type="EMBL" id="BAAAQQ010000013">
    <property type="protein sequence ID" value="GAA2129925.1"/>
    <property type="molecule type" value="Genomic_DNA"/>
</dbReference>
<feature type="transmembrane region" description="Helical" evidence="7">
    <location>
        <begin position="375"/>
        <end position="397"/>
    </location>
</feature>
<dbReference type="InterPro" id="IPR020846">
    <property type="entry name" value="MFS_dom"/>
</dbReference>
<feature type="transmembrane region" description="Helical" evidence="7">
    <location>
        <begin position="46"/>
        <end position="70"/>
    </location>
</feature>
<sequence>MGGPEGRTETEVGTTTQARHEVAWAGQWRALRRTTGRQRRALGSSWVGFFVDMVDIYLPVIALAPAIAYFQPETLGAGEAGTLFFVTFAATLLGRPVGALVFGHLADTLGRRRVTIASIAGFSVCTILIGLLPGHADWGLAAPAALIGLRFLDGVFLGGEYTAATPLAFEHCPPRARGLFGGLLMSAYAAAYAAVSALVLVLLLLLPAGAYQAWGWRVPFLAGGLAGLVFLLWRTRVPESPLWQAAVASRQGYEGCGDAGGDPQASPRQAPVQVLLSGASRRDFVQVLVLMVGLWLVATSVVSVLPQRLLAHVGQSPVWVTTVLLAAQPVVIGGFVAAGMTSQKVGRRRALALGATVSGTAGLACYVLALTLPVAGWLLAVLVVATEVTTLAVWGVVTSYLNERFATNVRATGFGMAYSLALVPASFYAFYLTGLTRLMPERLTQLVLLGVGSLMALAGAGWGPETRDVDLARAGSPLAIDAPADVTSSDVAPGAPLRQDQ</sequence>
<dbReference type="Gene3D" id="1.20.1250.20">
    <property type="entry name" value="MFS general substrate transporter like domains"/>
    <property type="match status" value="1"/>
</dbReference>
<dbReference type="InterPro" id="IPR036259">
    <property type="entry name" value="MFS_trans_sf"/>
</dbReference>
<keyword evidence="6 7" id="KW-0472">Membrane</keyword>
<evidence type="ECO:0000313" key="10">
    <source>
        <dbReference type="Proteomes" id="UP001500575"/>
    </source>
</evidence>
<evidence type="ECO:0000256" key="5">
    <source>
        <dbReference type="ARBA" id="ARBA00022989"/>
    </source>
</evidence>
<feature type="transmembrane region" description="Helical" evidence="7">
    <location>
        <begin position="443"/>
        <end position="463"/>
    </location>
</feature>
<dbReference type="PANTHER" id="PTHR43045">
    <property type="entry name" value="SHIKIMATE TRANSPORTER"/>
    <property type="match status" value="1"/>
</dbReference>
<evidence type="ECO:0000256" key="2">
    <source>
        <dbReference type="ARBA" id="ARBA00022448"/>
    </source>
</evidence>
<keyword evidence="4 7" id="KW-0812">Transmembrane</keyword>
<proteinExistence type="predicted"/>
<dbReference type="Proteomes" id="UP001500575">
    <property type="component" value="Unassembled WGS sequence"/>
</dbReference>
<feature type="transmembrane region" description="Helical" evidence="7">
    <location>
        <begin position="214"/>
        <end position="233"/>
    </location>
</feature>